<protein>
    <recommendedName>
        <fullName evidence="2">Cytoskeleton protein RodZ-like C-terminal domain-containing protein</fullName>
    </recommendedName>
</protein>
<sequence length="396" mass="42540">MTIEIETETVTILSAGDVLRDAREASGIDLSTVSAALNMSSAKLEALESNHFESLVAPAYIRGYLRSYGRWLGIDPEPLVRWYDQEHAPSSSSGSSHPEAAPQPMREPIEKPHPEWTWPIVIGAMALICWGGYALWSTGEKNEIPLAAASISPELVVSDTVPQSTTPSPSQLSNLSNSVSVKEIERRNLVPNQQVESFLAEKVTQSGTHQLSTSSDGGGTRLQPDKQNIAGDEVFDGVVVDGAVIDVAAGKTEVNEGVSEAQKRLAPNPDPVGRYATGETLANAASHVEMAPATLDAESQAAIEQARRAQIDAVERSIWLEFSDDCWLEVKDAYGDSVYAGLRAAGGSLVLSGFAPFEFMFGNVHAVQSFAIDDEPISLTPRGTRNTLRVTLPLSR</sequence>
<dbReference type="AlphaFoldDB" id="A0AA37T5P9"/>
<dbReference type="Pfam" id="PF13464">
    <property type="entry name" value="RodZ_C"/>
    <property type="match status" value="1"/>
</dbReference>
<feature type="compositionally biased region" description="Low complexity" evidence="1">
    <location>
        <begin position="88"/>
        <end position="102"/>
    </location>
</feature>
<dbReference type="Pfam" id="PF13413">
    <property type="entry name" value="HTH_25"/>
    <property type="match status" value="1"/>
</dbReference>
<evidence type="ECO:0000313" key="3">
    <source>
        <dbReference type="EMBL" id="GLS26131.1"/>
    </source>
</evidence>
<accession>A0AA37T5P9</accession>
<evidence type="ECO:0000259" key="2">
    <source>
        <dbReference type="Pfam" id="PF13464"/>
    </source>
</evidence>
<dbReference type="Gene3D" id="1.10.260.40">
    <property type="entry name" value="lambda repressor-like DNA-binding domains"/>
    <property type="match status" value="1"/>
</dbReference>
<keyword evidence="4" id="KW-1185">Reference proteome</keyword>
<feature type="compositionally biased region" description="Polar residues" evidence="1">
    <location>
        <begin position="203"/>
        <end position="215"/>
    </location>
</feature>
<dbReference type="InterPro" id="IPR025194">
    <property type="entry name" value="RodZ-like_C"/>
</dbReference>
<dbReference type="EMBL" id="BSPD01000039">
    <property type="protein sequence ID" value="GLS26131.1"/>
    <property type="molecule type" value="Genomic_DNA"/>
</dbReference>
<proteinExistence type="predicted"/>
<name>A0AA37T5P9_9GAMM</name>
<dbReference type="InterPro" id="IPR010982">
    <property type="entry name" value="Lambda_DNA-bd_dom_sf"/>
</dbReference>
<dbReference type="GO" id="GO:0003677">
    <property type="term" value="F:DNA binding"/>
    <property type="evidence" value="ECO:0007669"/>
    <property type="project" value="InterPro"/>
</dbReference>
<comment type="caution">
    <text evidence="3">The sequence shown here is derived from an EMBL/GenBank/DDBJ whole genome shotgun (WGS) entry which is preliminary data.</text>
</comment>
<dbReference type="PANTHER" id="PTHR34475:SF1">
    <property type="entry name" value="CYTOSKELETON PROTEIN RODZ"/>
    <property type="match status" value="1"/>
</dbReference>
<feature type="region of interest" description="Disordered" evidence="1">
    <location>
        <begin position="86"/>
        <end position="112"/>
    </location>
</feature>
<dbReference type="Proteomes" id="UP001156870">
    <property type="component" value="Unassembled WGS sequence"/>
</dbReference>
<reference evidence="3 4" key="1">
    <citation type="journal article" date="2014" name="Int. J. Syst. Evol. Microbiol.">
        <title>Complete genome sequence of Corynebacterium casei LMG S-19264T (=DSM 44701T), isolated from a smear-ripened cheese.</title>
        <authorList>
            <consortium name="US DOE Joint Genome Institute (JGI-PGF)"/>
            <person name="Walter F."/>
            <person name="Albersmeier A."/>
            <person name="Kalinowski J."/>
            <person name="Ruckert C."/>
        </authorList>
    </citation>
    <scope>NUCLEOTIDE SEQUENCE [LARGE SCALE GENOMIC DNA]</scope>
    <source>
        <strain evidence="3 4">NBRC 110095</strain>
    </source>
</reference>
<feature type="domain" description="Cytoskeleton protein RodZ-like C-terminal" evidence="2">
    <location>
        <begin position="320"/>
        <end position="391"/>
    </location>
</feature>
<evidence type="ECO:0000313" key="4">
    <source>
        <dbReference type="Proteomes" id="UP001156870"/>
    </source>
</evidence>
<organism evidence="3 4">
    <name type="scientific">Marinibactrum halimedae</name>
    <dbReference type="NCBI Taxonomy" id="1444977"/>
    <lineage>
        <taxon>Bacteria</taxon>
        <taxon>Pseudomonadati</taxon>
        <taxon>Pseudomonadota</taxon>
        <taxon>Gammaproteobacteria</taxon>
        <taxon>Cellvibrionales</taxon>
        <taxon>Cellvibrionaceae</taxon>
        <taxon>Marinibactrum</taxon>
    </lineage>
</organism>
<dbReference type="RefSeq" id="WP_232593030.1">
    <property type="nucleotide sequence ID" value="NZ_BSPD01000039.1"/>
</dbReference>
<gene>
    <name evidence="3" type="ORF">GCM10007877_18460</name>
</gene>
<feature type="region of interest" description="Disordered" evidence="1">
    <location>
        <begin position="201"/>
        <end position="226"/>
    </location>
</feature>
<dbReference type="InterPro" id="IPR050400">
    <property type="entry name" value="Bact_Cytoskel_RodZ"/>
</dbReference>
<feature type="region of interest" description="Disordered" evidence="1">
    <location>
        <begin position="159"/>
        <end position="178"/>
    </location>
</feature>
<evidence type="ECO:0000256" key="1">
    <source>
        <dbReference type="SAM" id="MobiDB-lite"/>
    </source>
</evidence>
<dbReference type="PANTHER" id="PTHR34475">
    <property type="match status" value="1"/>
</dbReference>